<dbReference type="GO" id="GO:0020037">
    <property type="term" value="F:heme binding"/>
    <property type="evidence" value="ECO:0007669"/>
    <property type="project" value="InterPro"/>
</dbReference>
<reference evidence="10" key="1">
    <citation type="submission" date="2016-11" db="UniProtKB">
        <authorList>
            <consortium name="WormBaseParasite"/>
        </authorList>
    </citation>
    <scope>IDENTIFICATION</scope>
</reference>
<evidence type="ECO:0000256" key="3">
    <source>
        <dbReference type="ARBA" id="ARBA00022723"/>
    </source>
</evidence>
<dbReference type="GO" id="GO:0006082">
    <property type="term" value="P:organic acid metabolic process"/>
    <property type="evidence" value="ECO:0007669"/>
    <property type="project" value="TreeGrafter"/>
</dbReference>
<evidence type="ECO:0000256" key="1">
    <source>
        <dbReference type="ARBA" id="ARBA00001971"/>
    </source>
</evidence>
<keyword evidence="4 8" id="KW-0560">Oxidoreductase</keyword>
<dbReference type="SUPFAM" id="SSF48264">
    <property type="entry name" value="Cytochrome P450"/>
    <property type="match status" value="1"/>
</dbReference>
<dbReference type="PRINTS" id="PR00385">
    <property type="entry name" value="P450"/>
</dbReference>
<feature type="binding site" description="axial binding residue" evidence="7">
    <location>
        <position position="487"/>
    </location>
    <ligand>
        <name>heme</name>
        <dbReference type="ChEBI" id="CHEBI:30413"/>
    </ligand>
    <ligandPart>
        <name>Fe</name>
        <dbReference type="ChEBI" id="CHEBI:18248"/>
    </ligandPart>
</feature>
<name>A0A1I8H8L2_9PLAT</name>
<keyword evidence="7 8" id="KW-0349">Heme</keyword>
<keyword evidence="5 7" id="KW-0408">Iron</keyword>
<organism evidence="9 10">
    <name type="scientific">Macrostomum lignano</name>
    <dbReference type="NCBI Taxonomy" id="282301"/>
    <lineage>
        <taxon>Eukaryota</taxon>
        <taxon>Metazoa</taxon>
        <taxon>Spiralia</taxon>
        <taxon>Lophotrochozoa</taxon>
        <taxon>Platyhelminthes</taxon>
        <taxon>Rhabditophora</taxon>
        <taxon>Macrostomorpha</taxon>
        <taxon>Macrostomida</taxon>
        <taxon>Macrostomidae</taxon>
        <taxon>Macrostomum</taxon>
    </lineage>
</organism>
<keyword evidence="9" id="KW-1185">Reference proteome</keyword>
<dbReference type="GO" id="GO:0005506">
    <property type="term" value="F:iron ion binding"/>
    <property type="evidence" value="ECO:0007669"/>
    <property type="project" value="InterPro"/>
</dbReference>
<dbReference type="InterPro" id="IPR050182">
    <property type="entry name" value="Cytochrome_P450_fam2"/>
</dbReference>
<dbReference type="InterPro" id="IPR017972">
    <property type="entry name" value="Cyt_P450_CS"/>
</dbReference>
<evidence type="ECO:0000313" key="9">
    <source>
        <dbReference type="Proteomes" id="UP000095280"/>
    </source>
</evidence>
<dbReference type="PANTHER" id="PTHR24300:SF403">
    <property type="entry name" value="CYTOCHROME P450 306A1"/>
    <property type="match status" value="1"/>
</dbReference>
<comment type="similarity">
    <text evidence="2 8">Belongs to the cytochrome P450 family.</text>
</comment>
<proteinExistence type="inferred from homology"/>
<dbReference type="PRINTS" id="PR00463">
    <property type="entry name" value="EP450I"/>
</dbReference>
<evidence type="ECO:0000313" key="10">
    <source>
        <dbReference type="WBParaSite" id="maker-uti_cns_0004955-snap-gene-0.3-mRNA-1"/>
    </source>
</evidence>
<dbReference type="Pfam" id="PF00067">
    <property type="entry name" value="p450"/>
    <property type="match status" value="1"/>
</dbReference>
<dbReference type="PROSITE" id="PS00086">
    <property type="entry name" value="CYTOCHROME_P450"/>
    <property type="match status" value="1"/>
</dbReference>
<dbReference type="PANTHER" id="PTHR24300">
    <property type="entry name" value="CYTOCHROME P450 508A4-RELATED"/>
    <property type="match status" value="1"/>
</dbReference>
<dbReference type="GO" id="GO:0006805">
    <property type="term" value="P:xenobiotic metabolic process"/>
    <property type="evidence" value="ECO:0007669"/>
    <property type="project" value="TreeGrafter"/>
</dbReference>
<dbReference type="InterPro" id="IPR036396">
    <property type="entry name" value="Cyt_P450_sf"/>
</dbReference>
<dbReference type="Proteomes" id="UP000095280">
    <property type="component" value="Unplaced"/>
</dbReference>
<evidence type="ECO:0000256" key="5">
    <source>
        <dbReference type="ARBA" id="ARBA00023004"/>
    </source>
</evidence>
<evidence type="ECO:0000256" key="7">
    <source>
        <dbReference type="PIRSR" id="PIRSR602401-1"/>
    </source>
</evidence>
<dbReference type="AlphaFoldDB" id="A0A1I8H8L2"/>
<dbReference type="FunFam" id="1.10.630.10:FF:000036">
    <property type="entry name" value="CYtochrome P450 family"/>
    <property type="match status" value="1"/>
</dbReference>
<keyword evidence="6 8" id="KW-0503">Monooxygenase</keyword>
<keyword evidence="3 7" id="KW-0479">Metal-binding</keyword>
<sequence>GSDALLQARAGTYLSVSYSRNLSGVRSGRASMDSLLLLLPAQRQRHLVAAAALAAASAAAYLLLRRRQRPRPPPGPRPWPLFGNLFNLERPTFLVAHSKWRRQYGDLVSFTFGSRRFVILNSYAAIKEALTSPEWAEVFSGRINSPFILSMTHGKGIVSAEGELWREHRRFALKVLRDFGFARSGTEEAIHAELAELQQTLDAEPGRGWETDELVPRAIANRAALQLPAGTQDEGFTDFMLASQENLQGNNIGRFIPTAFPGLYSIPGFMRLLQLIGVDVFVFKRNIEVTHRFCRDQIDRHRRNLAEVSEPADFLDAFLLEQQRLNSKRSDHSFDDFQLVRTLTELFIAGTDTTSNTIRWALLYAALHPECQDRIAAEVEAATGNSRLPVYRDKKAMHFTMAFIDEVQRYSTLAPFSVGHRCTRDIRFKGYDISSNDLIMVNLYGVHHDPELWDQPEQFRPERFINSSGEYETSEFLVPFSIGKRACLGESLARQELFLFLSGIFQAYRVELHKDCYKDLKDIEVGSAGLVHAPGKHQIIFHRRAAK</sequence>
<dbReference type="InterPro" id="IPR001128">
    <property type="entry name" value="Cyt_P450"/>
</dbReference>
<evidence type="ECO:0000256" key="8">
    <source>
        <dbReference type="RuleBase" id="RU000461"/>
    </source>
</evidence>
<dbReference type="InterPro" id="IPR002401">
    <property type="entry name" value="Cyt_P450_E_grp-I"/>
</dbReference>
<accession>A0A1I8H8L2</accession>
<evidence type="ECO:0000256" key="6">
    <source>
        <dbReference type="ARBA" id="ARBA00023033"/>
    </source>
</evidence>
<evidence type="ECO:0000256" key="2">
    <source>
        <dbReference type="ARBA" id="ARBA00010617"/>
    </source>
</evidence>
<dbReference type="WBParaSite" id="maker-uti_cns_0004955-snap-gene-0.3-mRNA-1">
    <property type="protein sequence ID" value="maker-uti_cns_0004955-snap-gene-0.3-mRNA-1"/>
    <property type="gene ID" value="maker-uti_cns_0004955-snap-gene-0.3"/>
</dbReference>
<dbReference type="Gene3D" id="1.10.630.10">
    <property type="entry name" value="Cytochrome P450"/>
    <property type="match status" value="1"/>
</dbReference>
<protein>
    <submittedName>
        <fullName evidence="10">Cytochrome</fullName>
    </submittedName>
</protein>
<comment type="cofactor">
    <cofactor evidence="1 7">
        <name>heme</name>
        <dbReference type="ChEBI" id="CHEBI:30413"/>
    </cofactor>
</comment>
<dbReference type="GO" id="GO:0008395">
    <property type="term" value="F:steroid hydroxylase activity"/>
    <property type="evidence" value="ECO:0007669"/>
    <property type="project" value="TreeGrafter"/>
</dbReference>
<dbReference type="GO" id="GO:0005737">
    <property type="term" value="C:cytoplasm"/>
    <property type="evidence" value="ECO:0007669"/>
    <property type="project" value="TreeGrafter"/>
</dbReference>
<evidence type="ECO:0000256" key="4">
    <source>
        <dbReference type="ARBA" id="ARBA00023002"/>
    </source>
</evidence>
<dbReference type="GO" id="GO:0016712">
    <property type="term" value="F:oxidoreductase activity, acting on paired donors, with incorporation or reduction of molecular oxygen, reduced flavin or flavoprotein as one donor, and incorporation of one atom of oxygen"/>
    <property type="evidence" value="ECO:0007669"/>
    <property type="project" value="TreeGrafter"/>
</dbReference>